<protein>
    <recommendedName>
        <fullName evidence="3">Nucleotidyl transferase AbiEii/AbiGii toxin family protein</fullName>
    </recommendedName>
</protein>
<name>A0A1F6XLA1_9BACT</name>
<sequence length="226" mass="26160">MDSSSSKSLNFHLGILPEKTRKALDFLSKKDWLADSRWYLAGGTALALQTGHRKSVDLDFFTQDKSFSNDNLLGHFSSLAEWKTDINSQGTIYGELFGAKVSFIAYPFFTPVEKPMLFGYVKILKQPDIAVMKIIAISQRGRKRDFFDLYWLVHHGEDLENTIRKLKNQYPTVAHDYHHILKSLVYFEDAEKDATPEINFKVTWNEIKNFFIHHIPQITKDLVDLN</sequence>
<reference evidence="1 2" key="1">
    <citation type="journal article" date="2016" name="Nat. Commun.">
        <title>Thousands of microbial genomes shed light on interconnected biogeochemical processes in an aquifer system.</title>
        <authorList>
            <person name="Anantharaman K."/>
            <person name="Brown C.T."/>
            <person name="Hug L.A."/>
            <person name="Sharon I."/>
            <person name="Castelle C.J."/>
            <person name="Probst A.J."/>
            <person name="Thomas B.C."/>
            <person name="Singh A."/>
            <person name="Wilkins M.J."/>
            <person name="Karaoz U."/>
            <person name="Brodie E.L."/>
            <person name="Williams K.H."/>
            <person name="Hubbard S.S."/>
            <person name="Banfield J.F."/>
        </authorList>
    </citation>
    <scope>NUCLEOTIDE SEQUENCE [LARGE SCALE GENOMIC DNA]</scope>
</reference>
<comment type="caution">
    <text evidence="1">The sequence shown here is derived from an EMBL/GenBank/DDBJ whole genome shotgun (WGS) entry which is preliminary data.</text>
</comment>
<dbReference type="AlphaFoldDB" id="A0A1F6XLA1"/>
<dbReference type="EMBL" id="MFUX01000003">
    <property type="protein sequence ID" value="OGI94960.1"/>
    <property type="molecule type" value="Genomic_DNA"/>
</dbReference>
<gene>
    <name evidence="1" type="ORF">A3A03_02190</name>
</gene>
<organism evidence="1 2">
    <name type="scientific">Candidatus Nomurabacteria bacterium RIFCSPLOWO2_01_FULL_40_18</name>
    <dbReference type="NCBI Taxonomy" id="1801773"/>
    <lineage>
        <taxon>Bacteria</taxon>
        <taxon>Candidatus Nomuraibacteriota</taxon>
    </lineage>
</organism>
<evidence type="ECO:0008006" key="3">
    <source>
        <dbReference type="Google" id="ProtNLM"/>
    </source>
</evidence>
<dbReference type="STRING" id="1801773.A3A03_02190"/>
<dbReference type="Pfam" id="PF08843">
    <property type="entry name" value="AbiEii"/>
    <property type="match status" value="2"/>
</dbReference>
<accession>A0A1F6XLA1</accession>
<evidence type="ECO:0000313" key="1">
    <source>
        <dbReference type="EMBL" id="OGI94960.1"/>
    </source>
</evidence>
<dbReference type="Proteomes" id="UP000176629">
    <property type="component" value="Unassembled WGS sequence"/>
</dbReference>
<evidence type="ECO:0000313" key="2">
    <source>
        <dbReference type="Proteomes" id="UP000176629"/>
    </source>
</evidence>
<proteinExistence type="predicted"/>
<dbReference type="InterPro" id="IPR014942">
    <property type="entry name" value="AbiEii"/>
</dbReference>